<protein>
    <submittedName>
        <fullName evidence="5">33a1c8c7-d86f-4eb1-815a-97caacca19ac</fullName>
    </submittedName>
</protein>
<name>A0A446BK60_9PEZI</name>
<dbReference type="PANTHER" id="PTHR36681">
    <property type="entry name" value="NUCLEAR GTPASE, GERMINAL CENTER-ASSOCIATED, TANDEM DUPLICATE 3"/>
    <property type="match status" value="1"/>
</dbReference>
<dbReference type="EMBL" id="OUUZ01000009">
    <property type="protein sequence ID" value="SPQ22881.1"/>
    <property type="molecule type" value="Genomic_DNA"/>
</dbReference>
<feature type="domain" description="DUF7605" evidence="4">
    <location>
        <begin position="703"/>
        <end position="840"/>
    </location>
</feature>
<gene>
    <name evidence="5" type="ORF">TT172_LOCUS5300</name>
</gene>
<sequence length="944" mass="104739">MDERNPDPSGSMKLSQLQELISDTSSARLESGVQAGLQILSDIEAALAEAKTVPEIAQWIKTSNELRSQTAYRRTVVGVVGSTGAGKSSVINAVLDEEGLLPTNFMRACTAVVTEVAYNPSDRIDEKYRAEIHFISREEWINELRILLSDMTQASDPLGTDEPSSESDAGVAFHKIRSVYPFLAKDEIRKGKFDPCELTAHHTVKGLLGSVQHIKSPTAQEFLALLKKFIDSKEKTPGRGKDPDAMEYWPLIKVVKVFVRSPILASGLVLVDLPGVQDSNAARSAVASKYIEQCTGLWVVAPITRAVDDKSAQTLLGDSFKRQLQFDGAYSRVTVVCSKADDLSVTEALKLIPEGERAHQLHAREQLLQTEREKLQEEVNELKHRNSEIDSQISQLLTYIVSLRTALDRSDGRENLLVSPGAPESGPLDEPSLVLLSAFGFNPAMGRLSAAHAEKKALKKPLASQRKALRELKADLKSLNSEIKHACVKWRNDRTRPLIQFQFAEGIREMDLDNAAEENENSDSSQVRRNYDDIARKLPVFCVSSKAYQKMSGRLKIDDQVAGFPGLEDTEIPALQKHAMETADETRSATCRRFLTDLRNFLTSVHLQVVLSDQPTKLADDMREAELRYLEKAMDGLRKDLNSALTQAFSVCREVVDCCIFRRSNMAAKVAEDAAIATVNSWICPATDGGLAYQTFRATCVRARGAMDFNAALAKPFLKHLSGSWEYVFESYFPELIEKLVARFGQALSAFRLQMDKRPELRKIPSFALAIHRVKILENNLSDMANLMEVVKTGQKKANRLIVPALTEAMAVAYGHCAGESGTGCYKRIKAYMLDHVERNQGTMFRAAARKMESALLSTVDDFEAEVKAEASRIVLLIQTDFRAVVAHQDIFKALSTARDDVRNLLAQVDGRFEQILKMQVTQAPPPVTIKQEMPSETSDSASD</sequence>
<dbReference type="Gene3D" id="3.40.50.300">
    <property type="entry name" value="P-loop containing nucleotide triphosphate hydrolases"/>
    <property type="match status" value="2"/>
</dbReference>
<dbReference type="InterPro" id="IPR027417">
    <property type="entry name" value="P-loop_NTPase"/>
</dbReference>
<evidence type="ECO:0000259" key="3">
    <source>
        <dbReference type="Pfam" id="PF00350"/>
    </source>
</evidence>
<evidence type="ECO:0000313" key="6">
    <source>
        <dbReference type="Proteomes" id="UP000289323"/>
    </source>
</evidence>
<dbReference type="PANTHER" id="PTHR36681:SF3">
    <property type="entry name" value="NUCLEAR GTPASE, GERMINAL CENTER-ASSOCIATED, TANDEM DUPLICATE 3"/>
    <property type="match status" value="1"/>
</dbReference>
<feature type="coiled-coil region" evidence="1">
    <location>
        <begin position="358"/>
        <end position="392"/>
    </location>
</feature>
<accession>A0A446BK60</accession>
<evidence type="ECO:0000259" key="4">
    <source>
        <dbReference type="Pfam" id="PF24564"/>
    </source>
</evidence>
<dbReference type="Pfam" id="PF24564">
    <property type="entry name" value="DUF7605"/>
    <property type="match status" value="1"/>
</dbReference>
<feature type="coiled-coil region" evidence="1">
    <location>
        <begin position="462"/>
        <end position="489"/>
    </location>
</feature>
<reference evidence="5 6" key="1">
    <citation type="submission" date="2018-04" db="EMBL/GenBank/DDBJ databases">
        <authorList>
            <person name="Huttner S."/>
            <person name="Dainat J."/>
        </authorList>
    </citation>
    <scope>NUCLEOTIDE SEQUENCE [LARGE SCALE GENOMIC DNA]</scope>
</reference>
<dbReference type="AlphaFoldDB" id="A0A446BK60"/>
<keyword evidence="1" id="KW-0175">Coiled coil</keyword>
<evidence type="ECO:0000256" key="2">
    <source>
        <dbReference type="SAM" id="MobiDB-lite"/>
    </source>
</evidence>
<dbReference type="InterPro" id="IPR056024">
    <property type="entry name" value="DUF7605"/>
</dbReference>
<dbReference type="InterPro" id="IPR045063">
    <property type="entry name" value="Dynamin_N"/>
</dbReference>
<feature type="domain" description="Dynamin N-terminal" evidence="3">
    <location>
        <begin position="77"/>
        <end position="315"/>
    </location>
</feature>
<evidence type="ECO:0000313" key="5">
    <source>
        <dbReference type="EMBL" id="SPQ22881.1"/>
    </source>
</evidence>
<dbReference type="Pfam" id="PF00350">
    <property type="entry name" value="Dynamin_N"/>
    <property type="match status" value="1"/>
</dbReference>
<feature type="region of interest" description="Disordered" evidence="2">
    <location>
        <begin position="924"/>
        <end position="944"/>
    </location>
</feature>
<dbReference type="Proteomes" id="UP000289323">
    <property type="component" value="Unassembled WGS sequence"/>
</dbReference>
<dbReference type="SUPFAM" id="SSF52540">
    <property type="entry name" value="P-loop containing nucleoside triphosphate hydrolases"/>
    <property type="match status" value="1"/>
</dbReference>
<organism evidence="5 6">
    <name type="scientific">Thermothielavioides terrestris</name>
    <dbReference type="NCBI Taxonomy" id="2587410"/>
    <lineage>
        <taxon>Eukaryota</taxon>
        <taxon>Fungi</taxon>
        <taxon>Dikarya</taxon>
        <taxon>Ascomycota</taxon>
        <taxon>Pezizomycotina</taxon>
        <taxon>Sordariomycetes</taxon>
        <taxon>Sordariomycetidae</taxon>
        <taxon>Sordariales</taxon>
        <taxon>Chaetomiaceae</taxon>
        <taxon>Thermothielavioides</taxon>
    </lineage>
</organism>
<evidence type="ECO:0000256" key="1">
    <source>
        <dbReference type="SAM" id="Coils"/>
    </source>
</evidence>
<feature type="compositionally biased region" description="Polar residues" evidence="2">
    <location>
        <begin position="935"/>
        <end position="944"/>
    </location>
</feature>
<proteinExistence type="predicted"/>